<keyword evidence="4" id="KW-1185">Reference proteome</keyword>
<keyword evidence="1" id="KW-0732">Signal</keyword>
<organism evidence="3 4">
    <name type="scientific">Planococcus maitriensis</name>
    <dbReference type="NCBI Taxonomy" id="221799"/>
    <lineage>
        <taxon>Bacteria</taxon>
        <taxon>Bacillati</taxon>
        <taxon>Bacillota</taxon>
        <taxon>Bacilli</taxon>
        <taxon>Bacillales</taxon>
        <taxon>Caryophanaceae</taxon>
        <taxon>Planococcus</taxon>
    </lineage>
</organism>
<dbReference type="OrthoDB" id="2352213at2"/>
<dbReference type="Pfam" id="PF11611">
    <property type="entry name" value="DUF4352"/>
    <property type="match status" value="1"/>
</dbReference>
<comment type="caution">
    <text evidence="3">The sequence shown here is derived from an EMBL/GenBank/DDBJ whole genome shotgun (WGS) entry which is preliminary data.</text>
</comment>
<feature type="signal peptide" evidence="1">
    <location>
        <begin position="1"/>
        <end position="23"/>
    </location>
</feature>
<feature type="chain" id="PRO_5017067462" description="DUF4352 domain-containing protein" evidence="1">
    <location>
        <begin position="24"/>
        <end position="211"/>
    </location>
</feature>
<feature type="domain" description="DUF4352" evidence="2">
    <location>
        <begin position="78"/>
        <end position="193"/>
    </location>
</feature>
<evidence type="ECO:0000259" key="2">
    <source>
        <dbReference type="Pfam" id="PF11611"/>
    </source>
</evidence>
<evidence type="ECO:0000313" key="3">
    <source>
        <dbReference type="EMBL" id="RAZ67017.1"/>
    </source>
</evidence>
<dbReference type="EMBL" id="QLZQ01000005">
    <property type="protein sequence ID" value="RAZ67017.1"/>
    <property type="molecule type" value="Genomic_DNA"/>
</dbReference>
<proteinExistence type="predicted"/>
<dbReference type="Proteomes" id="UP000251869">
    <property type="component" value="Unassembled WGS sequence"/>
</dbReference>
<gene>
    <name evidence="3" type="ORF">DP119_11995</name>
</gene>
<sequence>MKARLAWLLVPLALLWGCQDETAQDTATAASLPEAPAYTEQYVLSPQVSDDRRLQEPGQKARDAKGGLELLAANMEAQAVQIGDIELTIHETKLLQYTPDYSLIDFYHSYTHDQEFELAKFFVEIHNTSSEEMNFAPVALVETESGEVKTWEDDVYLESLNEGLKPGEVKSGNVGFILEDGAQELKLTTSKLFAADGELLAPAQSMAIKLD</sequence>
<accession>A0A365K300</accession>
<reference evidence="3 4" key="1">
    <citation type="submission" date="2018-06" db="EMBL/GenBank/DDBJ databases">
        <title>The draft genome sequences of strains SCU63 and S1.</title>
        <authorList>
            <person name="Gan L."/>
        </authorList>
    </citation>
    <scope>NUCLEOTIDE SEQUENCE [LARGE SCALE GENOMIC DNA]</scope>
    <source>
        <strain evidence="3 4">S1</strain>
    </source>
</reference>
<evidence type="ECO:0000256" key="1">
    <source>
        <dbReference type="SAM" id="SignalP"/>
    </source>
</evidence>
<evidence type="ECO:0000313" key="4">
    <source>
        <dbReference type="Proteomes" id="UP000251869"/>
    </source>
</evidence>
<protein>
    <recommendedName>
        <fullName evidence="2">DUF4352 domain-containing protein</fullName>
    </recommendedName>
</protein>
<dbReference type="RefSeq" id="WP_112233406.1">
    <property type="nucleotide sequence ID" value="NZ_QLZQ01000005.1"/>
</dbReference>
<dbReference type="AlphaFoldDB" id="A0A365K300"/>
<dbReference type="InterPro" id="IPR029051">
    <property type="entry name" value="DUF4352"/>
</dbReference>
<name>A0A365K300_9BACL</name>